<accession>A0ABW0FMX7</accession>
<gene>
    <name evidence="5" type="ORF">ACFPIE_01555</name>
</gene>
<dbReference type="Proteomes" id="UP001596152">
    <property type="component" value="Unassembled WGS sequence"/>
</dbReference>
<dbReference type="InterPro" id="IPR039994">
    <property type="entry name" value="NO66-like"/>
</dbReference>
<keyword evidence="3" id="KW-0408">Iron</keyword>
<feature type="domain" description="JmjC" evidence="4">
    <location>
        <begin position="87"/>
        <end position="245"/>
    </location>
</feature>
<dbReference type="PANTHER" id="PTHR13096:SF8">
    <property type="entry name" value="RIBOSOMAL OXYGENASE 1"/>
    <property type="match status" value="1"/>
</dbReference>
<dbReference type="InterPro" id="IPR003347">
    <property type="entry name" value="JmjC_dom"/>
</dbReference>
<sequence length="374" mass="40876">MKTFADLIHPVTPEAFAGLRGEPLHIPAEPGAPKRSIMEWATLNRLLTQVSNWTPANLKLVHNGEPVAADRYCIVARTEAGPVLRPSPAKVEVLLASGASLILDEVRDLTPDIQALSETLGQEFAALIGANLYCSFGGVQGFGTHYDLHDVFAIHCEGEKVWRLYRNRAPDPVAPPSEADPRAYYTATRGPLVREVVMRPGDVLYLPRGWYHDALATEGVSLHLTISVTPLYGRILFSLLEQAAMQDPAFRAWLPPAQAEDGKALSAHLARLADRLAAIIKSPFFGDEIAMTQARLLPRPPRYALPERPSLTFYRPTGLMGPITRGPASAAMDWAYSQASFAIEDLSAQFDFVPEAALRQAVAEAERAGALQRL</sequence>
<evidence type="ECO:0000259" key="4">
    <source>
        <dbReference type="PROSITE" id="PS51184"/>
    </source>
</evidence>
<protein>
    <submittedName>
        <fullName evidence="5">JmjC domain-containing protein</fullName>
    </submittedName>
</protein>
<dbReference type="RefSeq" id="WP_374039352.1">
    <property type="nucleotide sequence ID" value="NZ_CP169082.1"/>
</dbReference>
<keyword evidence="2" id="KW-0479">Metal-binding</keyword>
<organism evidence="5 6">
    <name type="scientific">Brevundimonas staleyi</name>
    <dbReference type="NCBI Taxonomy" id="74326"/>
    <lineage>
        <taxon>Bacteria</taxon>
        <taxon>Pseudomonadati</taxon>
        <taxon>Pseudomonadota</taxon>
        <taxon>Alphaproteobacteria</taxon>
        <taxon>Caulobacterales</taxon>
        <taxon>Caulobacteraceae</taxon>
        <taxon>Brevundimonas</taxon>
    </lineage>
</organism>
<dbReference type="EMBL" id="JBHSLF010000002">
    <property type="protein sequence ID" value="MFC5342579.1"/>
    <property type="molecule type" value="Genomic_DNA"/>
</dbReference>
<dbReference type="PANTHER" id="PTHR13096">
    <property type="entry name" value="MINA53 MYC INDUCED NUCLEAR ANTIGEN"/>
    <property type="match status" value="1"/>
</dbReference>
<dbReference type="Pfam" id="PF08007">
    <property type="entry name" value="JmjC_2"/>
    <property type="match status" value="1"/>
</dbReference>
<proteinExistence type="predicted"/>
<evidence type="ECO:0000256" key="1">
    <source>
        <dbReference type="ARBA" id="ARBA00001954"/>
    </source>
</evidence>
<evidence type="ECO:0000256" key="3">
    <source>
        <dbReference type="ARBA" id="ARBA00023004"/>
    </source>
</evidence>
<evidence type="ECO:0000313" key="5">
    <source>
        <dbReference type="EMBL" id="MFC5342579.1"/>
    </source>
</evidence>
<dbReference type="Gene3D" id="2.60.120.650">
    <property type="entry name" value="Cupin"/>
    <property type="match status" value="1"/>
</dbReference>
<evidence type="ECO:0000256" key="2">
    <source>
        <dbReference type="ARBA" id="ARBA00022723"/>
    </source>
</evidence>
<comment type="cofactor">
    <cofactor evidence="1">
        <name>Fe(2+)</name>
        <dbReference type="ChEBI" id="CHEBI:29033"/>
    </cofactor>
</comment>
<reference evidence="6" key="1">
    <citation type="journal article" date="2019" name="Int. J. Syst. Evol. Microbiol.">
        <title>The Global Catalogue of Microorganisms (GCM) 10K type strain sequencing project: providing services to taxonomists for standard genome sequencing and annotation.</title>
        <authorList>
            <consortium name="The Broad Institute Genomics Platform"/>
            <consortium name="The Broad Institute Genome Sequencing Center for Infectious Disease"/>
            <person name="Wu L."/>
            <person name="Ma J."/>
        </authorList>
    </citation>
    <scope>NUCLEOTIDE SEQUENCE [LARGE SCALE GENOMIC DNA]</scope>
    <source>
        <strain evidence="6">JCM 12125</strain>
    </source>
</reference>
<keyword evidence="6" id="KW-1185">Reference proteome</keyword>
<evidence type="ECO:0000313" key="6">
    <source>
        <dbReference type="Proteomes" id="UP001596152"/>
    </source>
</evidence>
<dbReference type="SUPFAM" id="SSF51197">
    <property type="entry name" value="Clavaminate synthase-like"/>
    <property type="match status" value="1"/>
</dbReference>
<name>A0ABW0FMX7_9CAUL</name>
<comment type="caution">
    <text evidence="5">The sequence shown here is derived from an EMBL/GenBank/DDBJ whole genome shotgun (WGS) entry which is preliminary data.</text>
</comment>
<dbReference type="PROSITE" id="PS51184">
    <property type="entry name" value="JMJC"/>
    <property type="match status" value="1"/>
</dbReference>